<gene>
    <name evidence="4" type="ORF">K7G82_28035</name>
</gene>
<organism evidence="4 5">
    <name type="scientific">Sphingomonas colocasiae</name>
    <dbReference type="NCBI Taxonomy" id="1848973"/>
    <lineage>
        <taxon>Bacteria</taxon>
        <taxon>Pseudomonadati</taxon>
        <taxon>Pseudomonadota</taxon>
        <taxon>Alphaproteobacteria</taxon>
        <taxon>Sphingomonadales</taxon>
        <taxon>Sphingomonadaceae</taxon>
        <taxon>Sphingomonas</taxon>
    </lineage>
</organism>
<feature type="transmembrane region" description="Helical" evidence="1">
    <location>
        <begin position="511"/>
        <end position="535"/>
    </location>
</feature>
<dbReference type="InterPro" id="IPR001466">
    <property type="entry name" value="Beta-lactam-related"/>
</dbReference>
<dbReference type="Proteomes" id="UP000706039">
    <property type="component" value="Unassembled WGS sequence"/>
</dbReference>
<dbReference type="EMBL" id="JAINVV010000015">
    <property type="protein sequence ID" value="MBY8826184.1"/>
    <property type="molecule type" value="Genomic_DNA"/>
</dbReference>
<proteinExistence type="predicted"/>
<dbReference type="Pfam" id="PF00144">
    <property type="entry name" value="Beta-lactamase"/>
    <property type="match status" value="1"/>
</dbReference>
<feature type="transmembrane region" description="Helical" evidence="1">
    <location>
        <begin position="622"/>
        <end position="645"/>
    </location>
</feature>
<reference evidence="4 5" key="1">
    <citation type="submission" date="2021-08" db="EMBL/GenBank/DDBJ databases">
        <authorList>
            <person name="Tuo L."/>
        </authorList>
    </citation>
    <scope>NUCLEOTIDE SEQUENCE [LARGE SCALE GENOMIC DNA]</scope>
    <source>
        <strain evidence="4 5">JCM 31229</strain>
    </source>
</reference>
<evidence type="ECO:0000256" key="2">
    <source>
        <dbReference type="SAM" id="SignalP"/>
    </source>
</evidence>
<feature type="transmembrane region" description="Helical" evidence="1">
    <location>
        <begin position="556"/>
        <end position="575"/>
    </location>
</feature>
<dbReference type="Gene3D" id="3.40.710.10">
    <property type="entry name" value="DD-peptidase/beta-lactamase superfamily"/>
    <property type="match status" value="1"/>
</dbReference>
<keyword evidence="5" id="KW-1185">Reference proteome</keyword>
<comment type="caution">
    <text evidence="4">The sequence shown here is derived from an EMBL/GenBank/DDBJ whole genome shotgun (WGS) entry which is preliminary data.</text>
</comment>
<feature type="domain" description="Beta-lactamase-related" evidence="3">
    <location>
        <begin position="66"/>
        <end position="383"/>
    </location>
</feature>
<keyword evidence="1" id="KW-0472">Membrane</keyword>
<evidence type="ECO:0000259" key="3">
    <source>
        <dbReference type="Pfam" id="PF00144"/>
    </source>
</evidence>
<evidence type="ECO:0000313" key="5">
    <source>
        <dbReference type="Proteomes" id="UP000706039"/>
    </source>
</evidence>
<feature type="signal peptide" evidence="2">
    <location>
        <begin position="1"/>
        <end position="20"/>
    </location>
</feature>
<keyword evidence="1" id="KW-1133">Transmembrane helix</keyword>
<evidence type="ECO:0000256" key="1">
    <source>
        <dbReference type="SAM" id="Phobius"/>
    </source>
</evidence>
<feature type="chain" id="PRO_5047488454" evidence="2">
    <location>
        <begin position="21"/>
        <end position="651"/>
    </location>
</feature>
<evidence type="ECO:0000313" key="4">
    <source>
        <dbReference type="EMBL" id="MBY8826184.1"/>
    </source>
</evidence>
<dbReference type="SUPFAM" id="SSF56601">
    <property type="entry name" value="beta-lactamase/transpeptidase-like"/>
    <property type="match status" value="1"/>
</dbReference>
<dbReference type="InterPro" id="IPR050491">
    <property type="entry name" value="AmpC-like"/>
</dbReference>
<keyword evidence="1" id="KW-0812">Transmembrane</keyword>
<protein>
    <submittedName>
        <fullName evidence="4">Beta-lactamase family protein</fullName>
    </submittedName>
</protein>
<feature type="transmembrane region" description="Helical" evidence="1">
    <location>
        <begin position="587"/>
        <end position="610"/>
    </location>
</feature>
<dbReference type="InterPro" id="IPR012338">
    <property type="entry name" value="Beta-lactam/transpept-like"/>
</dbReference>
<dbReference type="PANTHER" id="PTHR46825:SF9">
    <property type="entry name" value="BETA-LACTAMASE-RELATED DOMAIN-CONTAINING PROTEIN"/>
    <property type="match status" value="1"/>
</dbReference>
<keyword evidence="2" id="KW-0732">Signal</keyword>
<dbReference type="PANTHER" id="PTHR46825">
    <property type="entry name" value="D-ALANYL-D-ALANINE-CARBOXYPEPTIDASE/ENDOPEPTIDASE AMPH"/>
    <property type="match status" value="1"/>
</dbReference>
<name>A0ABS7Q1T3_9SPHN</name>
<accession>A0ABS7Q1T3</accession>
<dbReference type="RefSeq" id="WP_222993600.1">
    <property type="nucleotide sequence ID" value="NZ_JAINVV010000015.1"/>
</dbReference>
<sequence>MLKQWLGGLAVAAAAGTLVAQVPDNKQRTPAELQSPPAATPAVPDTSAFNKTDVDAWLDGFMPYALQRGDIAGAVVLVVKDGQVLTQKGYGYADLKSKRKVDPETTLFRPGSMSKLFTWTSIMQLVEQGKLDLDADVNTYLDFKIPPYDGKPITLRMMMSHVAGFEEASGGLIVPSPATYPPLGDKLKEWIPARIFPPGTTPAYSNYATGLAGYVVARVSGQPFDEYLESHIFGPLGMQHTTMRQPLPANLKPLMATGYDKASGAAKPFEIVTLPPAGSGSASAPDIARFMIAHMNDGQGLMRPETARQMHNSPLHVFPGVPSMSLGFIEVLNHGRRIISHGGDTAWFHTGMWMIPEAKSGLYVSMNSAGRDGATGAIREALLAEFMRRYFPAPAPKDPPLDKARAIADGQAMAGTYVASRRYDSGLRKALTFFSQQVVSTDKDGSLKAPNWLNVGGGPDQWVHIGPFLWRNAETSEVMSAKAENGRVTIIAQSFPASVAMRVPWYENTSWLRPAIIASLVVLLLAALAWPLGWVQRRYYAAQRATATGRTLGIQRSVAGLSAASLVTIGIWFNFLTTMRGQPMGGGVYALQAATVILLPGLAGFALARLWQSWKGGSKLSIGWSALVALAALIVLWGALAFHLIHIGIEQ</sequence>